<sequence>MATSTSPQANLSLVPWVRQGAAAAITTADTLGAGQRAVAELSAVVSVNGSAAPPVTVRLRGPADVVGIDANQIVRRDPHPGSIDFEPNYFAGIEFDRPDFPWLFTPAKADATGKLRPWLCLAVVRKQDGVSLGPTVDAPCTMLQIAAPASIAAELPNLVDSWAWAHSQVAAIDSSQVGNALAGSPALSLSRLLCPRILKANTEYIACVVPTFELGRKAGLGLAVTDAELIATNALAPAWVATTKLPLQLPVYHHWEFRTGEGGDFESLVRALKARPPPDNLGRRPIDISTPGFRLPADFPPHVTLGLEGALQPTDTPETPAPWADATAKPFQTELARIINAPGLNEVADPNADPLLGPPVYGRWHAARSIVARGVAKWLDQLNLDPRSRTVAAFGTSVVQAHQEALMAAAWDQAAELQRANQRMRQLQLSLVVGTSLHTRHFANLGPETLLRIGAPAFARLRSFASGDAVSHTLVAQMAGKALPLAATSPAMRRIGRERGPFTRRIAAQGLTRSTTQTWVMKLNTGLTFSTPPMVDMATIDAVRARVNIVTIKPYREVNKALVDARAGRPNFQVMTEGAAINVPQVEIMMALPDSAAAREFRLAASEHLGRVNPGRFKFLQAPPPPMEMGEFKATLLAQTEPRQTMVALARSLVSVGADAVAPVDTPASAAVGIDTIMAAPTFPQPMYEPLRDLSQEMLLPGLEDVLPDSVIGLKTNRRFVEAYMVGLNVEMARELLWRGFPTDQQGTCFKQFWDTRAAPEPREDIGPLHLWGDRPLADPATAPVREQFVMLMRSTLLKRYPNAIVFAVSGYFTPGGGRAPADDPLAIVMPSFSGTMQPDVSFFGFDITTEQATGADGHAGYYIVIQEHPTEPRFGLDEDTPTGGASHLAVAGGPPAGVPLGGLQWGRNSAHMAGIVRQLPVRISIHASQLVKH</sequence>
<name>A0ABU8X1J1_9BURK</name>
<dbReference type="Proteomes" id="UP001367030">
    <property type="component" value="Unassembled WGS sequence"/>
</dbReference>
<protein>
    <submittedName>
        <fullName evidence="1">Uncharacterized protein</fullName>
    </submittedName>
</protein>
<organism evidence="1 2">
    <name type="scientific">Variovorax robiniae</name>
    <dbReference type="NCBI Taxonomy" id="1836199"/>
    <lineage>
        <taxon>Bacteria</taxon>
        <taxon>Pseudomonadati</taxon>
        <taxon>Pseudomonadota</taxon>
        <taxon>Betaproteobacteria</taxon>
        <taxon>Burkholderiales</taxon>
        <taxon>Comamonadaceae</taxon>
        <taxon>Variovorax</taxon>
    </lineage>
</organism>
<comment type="caution">
    <text evidence="1">The sequence shown here is derived from an EMBL/GenBank/DDBJ whole genome shotgun (WGS) entry which is preliminary data.</text>
</comment>
<gene>
    <name evidence="1" type="ORF">WKW79_03455</name>
</gene>
<reference evidence="1 2" key="1">
    <citation type="submission" date="2024-03" db="EMBL/GenBank/DDBJ databases">
        <title>Novel species of the genus Variovorax.</title>
        <authorList>
            <person name="Liu Q."/>
            <person name="Xin Y.-H."/>
        </authorList>
    </citation>
    <scope>NUCLEOTIDE SEQUENCE [LARGE SCALE GENOMIC DNA]</scope>
    <source>
        <strain evidence="1 2">KACC 18901</strain>
    </source>
</reference>
<dbReference type="RefSeq" id="WP_340333688.1">
    <property type="nucleotide sequence ID" value="NZ_JBBKZS010000001.1"/>
</dbReference>
<keyword evidence="2" id="KW-1185">Reference proteome</keyword>
<evidence type="ECO:0000313" key="2">
    <source>
        <dbReference type="Proteomes" id="UP001367030"/>
    </source>
</evidence>
<proteinExistence type="predicted"/>
<dbReference type="EMBL" id="JBBKZS010000001">
    <property type="protein sequence ID" value="MEJ8853606.1"/>
    <property type="molecule type" value="Genomic_DNA"/>
</dbReference>
<accession>A0ABU8X1J1</accession>
<evidence type="ECO:0000313" key="1">
    <source>
        <dbReference type="EMBL" id="MEJ8853606.1"/>
    </source>
</evidence>